<name>A0A0S7EN42_9TELE</name>
<gene>
    <name evidence="2" type="primary">PPUP9246</name>
</gene>
<sequence length="102" mass="11792">CSSMSFSQEVGSDQESSDSSFRRRSRRSSWAFWALKHDEIEEKHKKDESDLSSTVSSTGPPARSDRKKILPVKKPPKPTRRKVPVSLPPLPPLSEKRMWRWK</sequence>
<feature type="non-terminal residue" evidence="2">
    <location>
        <position position="1"/>
    </location>
</feature>
<feature type="compositionally biased region" description="Polar residues" evidence="1">
    <location>
        <begin position="1"/>
        <end position="14"/>
    </location>
</feature>
<organism evidence="2">
    <name type="scientific">Poeciliopsis prolifica</name>
    <name type="common">blackstripe livebearer</name>
    <dbReference type="NCBI Taxonomy" id="188132"/>
    <lineage>
        <taxon>Eukaryota</taxon>
        <taxon>Metazoa</taxon>
        <taxon>Chordata</taxon>
        <taxon>Craniata</taxon>
        <taxon>Vertebrata</taxon>
        <taxon>Euteleostomi</taxon>
        <taxon>Actinopterygii</taxon>
        <taxon>Neopterygii</taxon>
        <taxon>Teleostei</taxon>
        <taxon>Neoteleostei</taxon>
        <taxon>Acanthomorphata</taxon>
        <taxon>Ovalentaria</taxon>
        <taxon>Atherinomorphae</taxon>
        <taxon>Cyprinodontiformes</taxon>
        <taxon>Poeciliidae</taxon>
        <taxon>Poeciliinae</taxon>
        <taxon>Poeciliopsis</taxon>
    </lineage>
</organism>
<evidence type="ECO:0000313" key="2">
    <source>
        <dbReference type="EMBL" id="JAO05176.1"/>
    </source>
</evidence>
<feature type="region of interest" description="Disordered" evidence="1">
    <location>
        <begin position="1"/>
        <end position="26"/>
    </location>
</feature>
<feature type="compositionally biased region" description="Basic residues" evidence="1">
    <location>
        <begin position="69"/>
        <end position="83"/>
    </location>
</feature>
<dbReference type="AlphaFoldDB" id="A0A0S7EN42"/>
<reference evidence="2" key="1">
    <citation type="submission" date="2014-12" db="EMBL/GenBank/DDBJ databases">
        <title>Parallel Evolution in Life History Adaptation Evident in the Tissue-Specific Poeciliopsis prolifica transcriptome.</title>
        <authorList>
            <person name="Jue N.K."/>
            <person name="Foley R.J."/>
            <person name="Obergfell C."/>
            <person name="Reznick D.N."/>
            <person name="O'Neill R.J."/>
            <person name="O'Neill M.J."/>
        </authorList>
    </citation>
    <scope>NUCLEOTIDE SEQUENCE</scope>
</reference>
<evidence type="ECO:0000256" key="1">
    <source>
        <dbReference type="SAM" id="MobiDB-lite"/>
    </source>
</evidence>
<feature type="region of interest" description="Disordered" evidence="1">
    <location>
        <begin position="42"/>
        <end position="102"/>
    </location>
</feature>
<proteinExistence type="predicted"/>
<protein>
    <submittedName>
        <fullName evidence="2">PPUP9246</fullName>
    </submittedName>
</protein>
<accession>A0A0S7EN42</accession>
<dbReference type="EMBL" id="GBYX01476501">
    <property type="protein sequence ID" value="JAO05176.1"/>
    <property type="molecule type" value="Transcribed_RNA"/>
</dbReference>